<dbReference type="STRING" id="1160497.A0A1L9VFR5"/>
<comment type="function">
    <text evidence="5">Catalyzes the condensation of acetyl-CoA with acetoacetyl-CoA to form HMG-CoA.</text>
</comment>
<comment type="similarity">
    <text evidence="1 5">Belongs to the thiolase-like superfamily. HMG-CoA synthase family.</text>
</comment>
<dbReference type="GO" id="GO:0010142">
    <property type="term" value="P:farnesyl diphosphate biosynthetic process, mevalonate pathway"/>
    <property type="evidence" value="ECO:0007669"/>
    <property type="project" value="InterPro"/>
</dbReference>
<gene>
    <name evidence="8" type="ORF">ASPGLDRAFT_48835</name>
</gene>
<dbReference type="PANTHER" id="PTHR43323">
    <property type="entry name" value="3-HYDROXY-3-METHYLGLUTARYL COENZYME A SYNTHASE"/>
    <property type="match status" value="1"/>
</dbReference>
<dbReference type="CDD" id="cd00827">
    <property type="entry name" value="init_cond_enzymes"/>
    <property type="match status" value="1"/>
</dbReference>
<feature type="domain" description="Hydroxymethylglutaryl-coenzyme A synthase N-terminal" evidence="6">
    <location>
        <begin position="23"/>
        <end position="194"/>
    </location>
</feature>
<dbReference type="InterPro" id="IPR000590">
    <property type="entry name" value="HMG_CoA_synt_AS"/>
</dbReference>
<organism evidence="8 9">
    <name type="scientific">Aspergillus glaucus CBS 516.65</name>
    <dbReference type="NCBI Taxonomy" id="1160497"/>
    <lineage>
        <taxon>Eukaryota</taxon>
        <taxon>Fungi</taxon>
        <taxon>Dikarya</taxon>
        <taxon>Ascomycota</taxon>
        <taxon>Pezizomycotina</taxon>
        <taxon>Eurotiomycetes</taxon>
        <taxon>Eurotiomycetidae</taxon>
        <taxon>Eurotiales</taxon>
        <taxon>Aspergillaceae</taxon>
        <taxon>Aspergillus</taxon>
        <taxon>Aspergillus subgen. Aspergillus</taxon>
    </lineage>
</organism>
<comment type="catalytic activity">
    <reaction evidence="5">
        <text>acetoacetyl-CoA + acetyl-CoA + H2O = (3S)-3-hydroxy-3-methylglutaryl-CoA + CoA + H(+)</text>
        <dbReference type="Rhea" id="RHEA:10188"/>
        <dbReference type="ChEBI" id="CHEBI:15377"/>
        <dbReference type="ChEBI" id="CHEBI:15378"/>
        <dbReference type="ChEBI" id="CHEBI:43074"/>
        <dbReference type="ChEBI" id="CHEBI:57286"/>
        <dbReference type="ChEBI" id="CHEBI:57287"/>
        <dbReference type="ChEBI" id="CHEBI:57288"/>
        <dbReference type="EC" id="2.3.3.10"/>
    </reaction>
</comment>
<dbReference type="Pfam" id="PF01154">
    <property type="entry name" value="HMG_CoA_synt_N"/>
    <property type="match status" value="1"/>
</dbReference>
<dbReference type="EMBL" id="KV878901">
    <property type="protein sequence ID" value="OJJ82734.1"/>
    <property type="molecule type" value="Genomic_DNA"/>
</dbReference>
<protein>
    <recommendedName>
        <fullName evidence="5">Hydroxymethylglutaryl-CoA synthase</fullName>
        <shortName evidence="5">HMG-CoA synthase</shortName>
        <ecNumber evidence="5">2.3.3.10</ecNumber>
    </recommendedName>
    <alternativeName>
        <fullName evidence="5">3-hydroxy-3-methylglutaryl coenzyme A synthase</fullName>
    </alternativeName>
</protein>
<name>A0A1L9VFR5_ASPGL</name>
<dbReference type="FunFam" id="3.40.47.10:FF:000008">
    <property type="entry name" value="3-hydroxy-3-methylglutaryl coenzyme A synthase"/>
    <property type="match status" value="1"/>
</dbReference>
<dbReference type="PANTHER" id="PTHR43323:SF2">
    <property type="entry name" value="HYDROXYMETHYLGLUTARYL-COA SYNTHASE"/>
    <property type="match status" value="1"/>
</dbReference>
<evidence type="ECO:0000256" key="3">
    <source>
        <dbReference type="PIRSR" id="PIRSR610122-1"/>
    </source>
</evidence>
<evidence type="ECO:0000256" key="5">
    <source>
        <dbReference type="RuleBase" id="RU364071"/>
    </source>
</evidence>
<dbReference type="GeneID" id="34463249"/>
<dbReference type="AlphaFoldDB" id="A0A1L9VFR5"/>
<evidence type="ECO:0000256" key="4">
    <source>
        <dbReference type="PIRSR" id="PIRSR610122-2"/>
    </source>
</evidence>
<dbReference type="InterPro" id="IPR013746">
    <property type="entry name" value="HMG_CoA_synt_C_dom"/>
</dbReference>
<keyword evidence="9" id="KW-1185">Reference proteome</keyword>
<feature type="active site" description="Proton donor/acceptor" evidence="3">
    <location>
        <position position="104"/>
    </location>
</feature>
<dbReference type="InterPro" id="IPR016039">
    <property type="entry name" value="Thiolase-like"/>
</dbReference>
<feature type="active site" description="Proton donor/acceptor" evidence="3">
    <location>
        <position position="274"/>
    </location>
</feature>
<evidence type="ECO:0000313" key="9">
    <source>
        <dbReference type="Proteomes" id="UP000184300"/>
    </source>
</evidence>
<evidence type="ECO:0000256" key="2">
    <source>
        <dbReference type="ARBA" id="ARBA00022679"/>
    </source>
</evidence>
<feature type="binding site" evidence="4">
    <location>
        <position position="279"/>
    </location>
    <ligand>
        <name>CoA</name>
        <dbReference type="ChEBI" id="CHEBI:57287"/>
    </ligand>
</feature>
<dbReference type="InterPro" id="IPR013528">
    <property type="entry name" value="HMG_CoA_synth_N"/>
</dbReference>
<dbReference type="NCBIfam" id="TIGR01833">
    <property type="entry name" value="HMG-CoA-S_euk"/>
    <property type="match status" value="1"/>
</dbReference>
<keyword evidence="2 5" id="KW-0808">Transferase</keyword>
<dbReference type="VEuPathDB" id="FungiDB:ASPGLDRAFT_48835"/>
<dbReference type="Gene3D" id="3.40.47.10">
    <property type="match status" value="1"/>
</dbReference>
<proteinExistence type="inferred from homology"/>
<feature type="binding site" evidence="4">
    <location>
        <position position="228"/>
    </location>
    <ligand>
        <name>CoA</name>
        <dbReference type="ChEBI" id="CHEBI:57287"/>
    </ligand>
</feature>
<dbReference type="EC" id="2.3.3.10" evidence="5"/>
<evidence type="ECO:0000313" key="8">
    <source>
        <dbReference type="EMBL" id="OJJ82734.1"/>
    </source>
</evidence>
<feature type="binding site" evidence="4">
    <location>
        <position position="283"/>
    </location>
    <ligand>
        <name>CoA</name>
        <dbReference type="ChEBI" id="CHEBI:57287"/>
    </ligand>
</feature>
<dbReference type="GO" id="GO:0006696">
    <property type="term" value="P:ergosterol biosynthetic process"/>
    <property type="evidence" value="ECO:0007669"/>
    <property type="project" value="TreeGrafter"/>
</dbReference>
<feature type="active site" description="Acyl-thioester intermediate" evidence="3">
    <location>
        <position position="137"/>
    </location>
</feature>
<accession>A0A1L9VFR5</accession>
<sequence>MPIATASPTLSAASAGTYLRASPANVGIKAIEIYVPNRCVDQSDLEAHDGVAQGKYVVGLGQKRMGFCDDREDIYSITLTAVSSLLKKYNIHPNSIGRLEVGTETLIDKSKSVKSVLMQLFSDHNTNIEGIDTINACYGGTNALFNAANWVESSSWDGRDAIVIAGDIAIYGRGAARPTGGAGAVAMLVGPNAPLSLQPVRGSFMKHVYDFYKPNLQSEYPIVQGHYSLECYTRAIDACYKAYKEREQAFSTSLEDEEEKEKTIEDRFDFMCFHSPTAKLVSKSFARLAYNDFKAQPDAPQFANIDPALKDMAYDASLTDRTVEKAFMSYTTKTFQQRVAPAMMGPTQCGNMYTASLYSGLASLLSNVNSKDLMSKNVGMFSYGSGLASTLFSLQVVGDTTQMQSALNFNERLENRIVASPTEYEKAMWLREKIHLQNNYTLYGDISHLLPGTYYLTSIDKDYQRRYEIA</sequence>
<evidence type="ECO:0000256" key="1">
    <source>
        <dbReference type="ARBA" id="ARBA00007061"/>
    </source>
</evidence>
<reference evidence="9" key="1">
    <citation type="journal article" date="2017" name="Genome Biol.">
        <title>Comparative genomics reveals high biological diversity and specific adaptations in the industrially and medically important fungal genus Aspergillus.</title>
        <authorList>
            <person name="de Vries R.P."/>
            <person name="Riley R."/>
            <person name="Wiebenga A."/>
            <person name="Aguilar-Osorio G."/>
            <person name="Amillis S."/>
            <person name="Uchima C.A."/>
            <person name="Anderluh G."/>
            <person name="Asadollahi M."/>
            <person name="Askin M."/>
            <person name="Barry K."/>
            <person name="Battaglia E."/>
            <person name="Bayram O."/>
            <person name="Benocci T."/>
            <person name="Braus-Stromeyer S.A."/>
            <person name="Caldana C."/>
            <person name="Canovas D."/>
            <person name="Cerqueira G.C."/>
            <person name="Chen F."/>
            <person name="Chen W."/>
            <person name="Choi C."/>
            <person name="Clum A."/>
            <person name="Dos Santos R.A."/>
            <person name="Damasio A.R."/>
            <person name="Diallinas G."/>
            <person name="Emri T."/>
            <person name="Fekete E."/>
            <person name="Flipphi M."/>
            <person name="Freyberg S."/>
            <person name="Gallo A."/>
            <person name="Gournas C."/>
            <person name="Habgood R."/>
            <person name="Hainaut M."/>
            <person name="Harispe M.L."/>
            <person name="Henrissat B."/>
            <person name="Hilden K.S."/>
            <person name="Hope R."/>
            <person name="Hossain A."/>
            <person name="Karabika E."/>
            <person name="Karaffa L."/>
            <person name="Karanyi Z."/>
            <person name="Krasevec N."/>
            <person name="Kuo A."/>
            <person name="Kusch H."/>
            <person name="LaButti K."/>
            <person name="Lagendijk E.L."/>
            <person name="Lapidus A."/>
            <person name="Levasseur A."/>
            <person name="Lindquist E."/>
            <person name="Lipzen A."/>
            <person name="Logrieco A.F."/>
            <person name="MacCabe A."/>
            <person name="Maekelae M.R."/>
            <person name="Malavazi I."/>
            <person name="Melin P."/>
            <person name="Meyer V."/>
            <person name="Mielnichuk N."/>
            <person name="Miskei M."/>
            <person name="Molnar A.P."/>
            <person name="Mule G."/>
            <person name="Ngan C.Y."/>
            <person name="Orejas M."/>
            <person name="Orosz E."/>
            <person name="Ouedraogo J.P."/>
            <person name="Overkamp K.M."/>
            <person name="Park H.-S."/>
            <person name="Perrone G."/>
            <person name="Piumi F."/>
            <person name="Punt P.J."/>
            <person name="Ram A.F."/>
            <person name="Ramon A."/>
            <person name="Rauscher S."/>
            <person name="Record E."/>
            <person name="Riano-Pachon D.M."/>
            <person name="Robert V."/>
            <person name="Roehrig J."/>
            <person name="Ruller R."/>
            <person name="Salamov A."/>
            <person name="Salih N.S."/>
            <person name="Samson R.A."/>
            <person name="Sandor E."/>
            <person name="Sanguinetti M."/>
            <person name="Schuetze T."/>
            <person name="Sepcic K."/>
            <person name="Shelest E."/>
            <person name="Sherlock G."/>
            <person name="Sophianopoulou V."/>
            <person name="Squina F.M."/>
            <person name="Sun H."/>
            <person name="Susca A."/>
            <person name="Todd R.B."/>
            <person name="Tsang A."/>
            <person name="Unkles S.E."/>
            <person name="van de Wiele N."/>
            <person name="van Rossen-Uffink D."/>
            <person name="Oliveira J.V."/>
            <person name="Vesth T.C."/>
            <person name="Visser J."/>
            <person name="Yu J.-H."/>
            <person name="Zhou M."/>
            <person name="Andersen M.R."/>
            <person name="Archer D.B."/>
            <person name="Baker S.E."/>
            <person name="Benoit I."/>
            <person name="Brakhage A.A."/>
            <person name="Braus G.H."/>
            <person name="Fischer R."/>
            <person name="Frisvad J.C."/>
            <person name="Goldman G.H."/>
            <person name="Houbraken J."/>
            <person name="Oakley B."/>
            <person name="Pocsi I."/>
            <person name="Scazzocchio C."/>
            <person name="Seiboth B."/>
            <person name="vanKuyk P.A."/>
            <person name="Wortman J."/>
            <person name="Dyer P.S."/>
            <person name="Grigoriev I.V."/>
        </authorList>
    </citation>
    <scope>NUCLEOTIDE SEQUENCE [LARGE SCALE GENOMIC DNA]</scope>
    <source>
        <strain evidence="9">CBS 516.65</strain>
    </source>
</reference>
<dbReference type="InterPro" id="IPR010122">
    <property type="entry name" value="HMG_CoA_synthase_euk"/>
</dbReference>
<evidence type="ECO:0000259" key="7">
    <source>
        <dbReference type="Pfam" id="PF08540"/>
    </source>
</evidence>
<dbReference type="PROSITE" id="PS01226">
    <property type="entry name" value="HMG_COA_SYNTHASE"/>
    <property type="match status" value="1"/>
</dbReference>
<dbReference type="Proteomes" id="UP000184300">
    <property type="component" value="Unassembled WGS sequence"/>
</dbReference>
<dbReference type="OrthoDB" id="1269963at2759"/>
<dbReference type="SUPFAM" id="SSF53901">
    <property type="entry name" value="Thiolase-like"/>
    <property type="match status" value="2"/>
</dbReference>
<dbReference type="Pfam" id="PF08540">
    <property type="entry name" value="HMG_CoA_synt_C"/>
    <property type="match status" value="1"/>
</dbReference>
<feature type="domain" description="Hydroxymethylglutaryl-coenzyme A synthase C-terminal" evidence="7">
    <location>
        <begin position="200"/>
        <end position="469"/>
    </location>
</feature>
<dbReference type="GO" id="GO:0004421">
    <property type="term" value="F:hydroxymethylglutaryl-CoA synthase activity"/>
    <property type="evidence" value="ECO:0007669"/>
    <property type="project" value="UniProtKB-EC"/>
</dbReference>
<dbReference type="RefSeq" id="XP_022399432.1">
    <property type="nucleotide sequence ID" value="XM_022546988.1"/>
</dbReference>
<dbReference type="GO" id="GO:0006084">
    <property type="term" value="P:acetyl-CoA metabolic process"/>
    <property type="evidence" value="ECO:0007669"/>
    <property type="project" value="InterPro"/>
</dbReference>
<evidence type="ECO:0000259" key="6">
    <source>
        <dbReference type="Pfam" id="PF01154"/>
    </source>
</evidence>